<dbReference type="PANTHER" id="PTHR11661:SF1">
    <property type="entry name" value="LARGE RIBOSOMAL SUBUNIT PROTEIN UL11M"/>
    <property type="match status" value="1"/>
</dbReference>
<keyword evidence="5 8" id="KW-0689">Ribosomal protein</keyword>
<evidence type="ECO:0000259" key="9">
    <source>
        <dbReference type="Pfam" id="PF00298"/>
    </source>
</evidence>
<evidence type="ECO:0000256" key="4">
    <source>
        <dbReference type="ARBA" id="ARBA00022884"/>
    </source>
</evidence>
<evidence type="ECO:0000256" key="2">
    <source>
        <dbReference type="ARBA" id="ARBA00022481"/>
    </source>
</evidence>
<dbReference type="InterPro" id="IPR020784">
    <property type="entry name" value="Ribosomal_uL11_N"/>
</dbReference>
<dbReference type="EMBL" id="HBFS01002195">
    <property type="protein sequence ID" value="CAD8908341.1"/>
    <property type="molecule type" value="Transcribed_RNA"/>
</dbReference>
<proteinExistence type="inferred from homology"/>
<organism evidence="11">
    <name type="scientific">Bicosoecida sp. CB-2014</name>
    <dbReference type="NCBI Taxonomy" id="1486930"/>
    <lineage>
        <taxon>Eukaryota</taxon>
        <taxon>Sar</taxon>
        <taxon>Stramenopiles</taxon>
        <taxon>Bigyra</taxon>
        <taxon>Opalozoa</taxon>
        <taxon>Bicosoecida</taxon>
    </lineage>
</organism>
<feature type="domain" description="Large ribosomal subunit protein uL11 C-terminal" evidence="9">
    <location>
        <begin position="72"/>
        <end position="142"/>
    </location>
</feature>
<accession>A0A7S1C344</accession>
<reference evidence="11" key="1">
    <citation type="submission" date="2021-01" db="EMBL/GenBank/DDBJ databases">
        <authorList>
            <person name="Corre E."/>
            <person name="Pelletier E."/>
            <person name="Niang G."/>
            <person name="Scheremetjew M."/>
            <person name="Finn R."/>
            <person name="Kale V."/>
            <person name="Holt S."/>
            <person name="Cochrane G."/>
            <person name="Meng A."/>
            <person name="Brown T."/>
            <person name="Cohen L."/>
        </authorList>
    </citation>
    <scope>NUCLEOTIDE SEQUENCE</scope>
    <source>
        <strain evidence="11">Ms1</strain>
    </source>
</reference>
<evidence type="ECO:0000313" key="11">
    <source>
        <dbReference type="EMBL" id="CAD8908341.1"/>
    </source>
</evidence>
<dbReference type="FunFam" id="3.30.1550.10:FF:000006">
    <property type="entry name" value="50S ribosomal protein L11"/>
    <property type="match status" value="1"/>
</dbReference>
<gene>
    <name evidence="11" type="ORF">BSP0115_LOCUS1545</name>
</gene>
<dbReference type="InterPro" id="IPR006519">
    <property type="entry name" value="Ribosomal_uL11_bac-typ"/>
</dbReference>
<feature type="domain" description="Large ribosomal subunit protein uL11 N-terminal" evidence="10">
    <location>
        <begin position="9"/>
        <end position="66"/>
    </location>
</feature>
<dbReference type="SMART" id="SM00649">
    <property type="entry name" value="RL11"/>
    <property type="match status" value="1"/>
</dbReference>
<dbReference type="SUPFAM" id="SSF54747">
    <property type="entry name" value="Ribosomal L11/L12e N-terminal domain"/>
    <property type="match status" value="1"/>
</dbReference>
<dbReference type="GO" id="GO:0005762">
    <property type="term" value="C:mitochondrial large ribosomal subunit"/>
    <property type="evidence" value="ECO:0007669"/>
    <property type="project" value="TreeGrafter"/>
</dbReference>
<dbReference type="SUPFAM" id="SSF46906">
    <property type="entry name" value="Ribosomal protein L11, C-terminal domain"/>
    <property type="match status" value="1"/>
</dbReference>
<dbReference type="AlphaFoldDB" id="A0A7S1C344"/>
<dbReference type="FunFam" id="1.10.10.250:FF:000003">
    <property type="entry name" value="Mitochondrial ribosomal protein L11"/>
    <property type="match status" value="1"/>
</dbReference>
<dbReference type="InterPro" id="IPR020783">
    <property type="entry name" value="Ribosomal_uL11_C"/>
</dbReference>
<sequence length="144" mass="15299">MAAIKGIARMRVLAGAAKPSPAIGQALGPLGVNMMEFCKSFNDRTGALVSETPMRVHLTAFQDRTFTFDVLSPDVSWFLKRAAGVDKGATSPGHDSPGKVGLRAVYEIAALKQRHDDHLSALPMPALVRNVCATAKSMGIKVVP</sequence>
<evidence type="ECO:0000256" key="8">
    <source>
        <dbReference type="RuleBase" id="RU003978"/>
    </source>
</evidence>
<dbReference type="GO" id="GO:0003735">
    <property type="term" value="F:structural constituent of ribosome"/>
    <property type="evidence" value="ECO:0007669"/>
    <property type="project" value="InterPro"/>
</dbReference>
<dbReference type="PANTHER" id="PTHR11661">
    <property type="entry name" value="60S RIBOSOMAL PROTEIN L12"/>
    <property type="match status" value="1"/>
</dbReference>
<keyword evidence="6 8" id="KW-0687">Ribonucleoprotein</keyword>
<dbReference type="GO" id="GO:0006412">
    <property type="term" value="P:translation"/>
    <property type="evidence" value="ECO:0007669"/>
    <property type="project" value="InterPro"/>
</dbReference>
<dbReference type="Gene3D" id="1.10.10.250">
    <property type="entry name" value="Ribosomal protein L11, C-terminal domain"/>
    <property type="match status" value="1"/>
</dbReference>
<dbReference type="Pfam" id="PF03946">
    <property type="entry name" value="Ribosomal_L11_N"/>
    <property type="match status" value="1"/>
</dbReference>
<dbReference type="InterPro" id="IPR036769">
    <property type="entry name" value="Ribosomal_uL11_C_sf"/>
</dbReference>
<evidence type="ECO:0000256" key="6">
    <source>
        <dbReference type="ARBA" id="ARBA00023274"/>
    </source>
</evidence>
<evidence type="ECO:0000256" key="5">
    <source>
        <dbReference type="ARBA" id="ARBA00022980"/>
    </source>
</evidence>
<evidence type="ECO:0000259" key="10">
    <source>
        <dbReference type="Pfam" id="PF03946"/>
    </source>
</evidence>
<evidence type="ECO:0000256" key="3">
    <source>
        <dbReference type="ARBA" id="ARBA00022730"/>
    </source>
</evidence>
<dbReference type="Gene3D" id="3.30.1550.10">
    <property type="entry name" value="Ribosomal protein L11/L12, N-terminal domain"/>
    <property type="match status" value="1"/>
</dbReference>
<protein>
    <recommendedName>
        <fullName evidence="7">Large ribosomal subunit protein uL11m</fullName>
    </recommendedName>
</protein>
<dbReference type="NCBIfam" id="TIGR01632">
    <property type="entry name" value="L11_bact"/>
    <property type="match status" value="1"/>
</dbReference>
<keyword evidence="2" id="KW-0488">Methylation</keyword>
<comment type="similarity">
    <text evidence="1 8">Belongs to the universal ribosomal protein uL11 family.</text>
</comment>
<dbReference type="InterPro" id="IPR000911">
    <property type="entry name" value="Ribosomal_uL11"/>
</dbReference>
<name>A0A7S1C344_9STRA</name>
<dbReference type="Pfam" id="PF00298">
    <property type="entry name" value="Ribosomal_L11"/>
    <property type="match status" value="1"/>
</dbReference>
<keyword evidence="3" id="KW-0699">rRNA-binding</keyword>
<dbReference type="InterPro" id="IPR036796">
    <property type="entry name" value="Ribosomal_uL11_N_sf"/>
</dbReference>
<evidence type="ECO:0000256" key="7">
    <source>
        <dbReference type="ARBA" id="ARBA00040104"/>
    </source>
</evidence>
<dbReference type="HAMAP" id="MF_00736">
    <property type="entry name" value="Ribosomal_uL11"/>
    <property type="match status" value="1"/>
</dbReference>
<evidence type="ECO:0000256" key="1">
    <source>
        <dbReference type="ARBA" id="ARBA00010537"/>
    </source>
</evidence>
<keyword evidence="4" id="KW-0694">RNA-binding</keyword>
<dbReference type="CDD" id="cd00349">
    <property type="entry name" value="Ribosomal_L11"/>
    <property type="match status" value="1"/>
</dbReference>
<dbReference type="GO" id="GO:0070180">
    <property type="term" value="F:large ribosomal subunit rRNA binding"/>
    <property type="evidence" value="ECO:0007669"/>
    <property type="project" value="TreeGrafter"/>
</dbReference>